<dbReference type="PANTHER" id="PTHR10545">
    <property type="entry name" value="DIAMINE N-ACETYLTRANSFERASE"/>
    <property type="match status" value="1"/>
</dbReference>
<sequence length="99" mass="11381">FHYFTYCTWSGRILFGEDLYVRPEFRGRGPSARHKTALSSQMALANGCSHFRFMSPKRNEPAMALYEKLGAVDVTKRDSWDVWHIEGQAVQEIAARPTE</sequence>
<dbReference type="Gene3D" id="3.40.630.30">
    <property type="match status" value="1"/>
</dbReference>
<dbReference type="InterPro" id="IPR000182">
    <property type="entry name" value="GNAT_dom"/>
</dbReference>
<dbReference type="InterPro" id="IPR051016">
    <property type="entry name" value="Diverse_Substrate_AcTransf"/>
</dbReference>
<dbReference type="Ensembl" id="ENSPCET00000005857.1">
    <property type="protein sequence ID" value="ENSPCEP00000005648.1"/>
    <property type="gene ID" value="ENSPCEG00000004603.1"/>
</dbReference>
<reference evidence="5" key="1">
    <citation type="submission" date="2025-08" db="UniProtKB">
        <authorList>
            <consortium name="Ensembl"/>
        </authorList>
    </citation>
    <scope>IDENTIFICATION</scope>
</reference>
<organism evidence="5 6">
    <name type="scientific">Pelusios castaneus</name>
    <name type="common">West African mud turtle</name>
    <dbReference type="NCBI Taxonomy" id="367368"/>
    <lineage>
        <taxon>Eukaryota</taxon>
        <taxon>Metazoa</taxon>
        <taxon>Chordata</taxon>
        <taxon>Craniata</taxon>
        <taxon>Vertebrata</taxon>
        <taxon>Euteleostomi</taxon>
        <taxon>Archelosauria</taxon>
        <taxon>Testudinata</taxon>
        <taxon>Testudines</taxon>
        <taxon>Pleurodira</taxon>
        <taxon>Pelomedusidae</taxon>
        <taxon>Pelusios</taxon>
    </lineage>
</organism>
<comment type="similarity">
    <text evidence="1">Belongs to the acetyltransferase family.</text>
</comment>
<keyword evidence="6" id="KW-1185">Reference proteome</keyword>
<protein>
    <recommendedName>
        <fullName evidence="4">N-acetyltransferase domain-containing protein</fullName>
    </recommendedName>
</protein>
<dbReference type="AlphaFoldDB" id="A0A8C8RI86"/>
<evidence type="ECO:0000313" key="5">
    <source>
        <dbReference type="Ensembl" id="ENSPCEP00000005648.1"/>
    </source>
</evidence>
<dbReference type="GO" id="GO:0008080">
    <property type="term" value="F:N-acetyltransferase activity"/>
    <property type="evidence" value="ECO:0007669"/>
    <property type="project" value="TreeGrafter"/>
</dbReference>
<evidence type="ECO:0000256" key="1">
    <source>
        <dbReference type="ARBA" id="ARBA00008694"/>
    </source>
</evidence>
<dbReference type="InterPro" id="IPR016181">
    <property type="entry name" value="Acyl_CoA_acyltransferase"/>
</dbReference>
<name>A0A8C8RI86_9SAUR</name>
<keyword evidence="2" id="KW-0808">Transferase</keyword>
<dbReference type="SUPFAM" id="SSF55729">
    <property type="entry name" value="Acyl-CoA N-acyltransferases (Nat)"/>
    <property type="match status" value="1"/>
</dbReference>
<dbReference type="Proteomes" id="UP000694393">
    <property type="component" value="Unplaced"/>
</dbReference>
<evidence type="ECO:0000313" key="6">
    <source>
        <dbReference type="Proteomes" id="UP000694393"/>
    </source>
</evidence>
<keyword evidence="3" id="KW-0012">Acyltransferase</keyword>
<dbReference type="Pfam" id="PF00583">
    <property type="entry name" value="Acetyltransf_1"/>
    <property type="match status" value="1"/>
</dbReference>
<feature type="domain" description="N-acetyltransferase" evidence="4">
    <location>
        <begin position="11"/>
        <end position="70"/>
    </location>
</feature>
<dbReference type="PANTHER" id="PTHR10545:SF51">
    <property type="entry name" value="THIALYSINE N-EPSILON-ACETYLTRANSFERASE"/>
    <property type="match status" value="1"/>
</dbReference>
<accession>A0A8C8RI86</accession>
<evidence type="ECO:0000256" key="2">
    <source>
        <dbReference type="ARBA" id="ARBA00022679"/>
    </source>
</evidence>
<reference evidence="5" key="2">
    <citation type="submission" date="2025-09" db="UniProtKB">
        <authorList>
            <consortium name="Ensembl"/>
        </authorList>
    </citation>
    <scope>IDENTIFICATION</scope>
</reference>
<evidence type="ECO:0000259" key="4">
    <source>
        <dbReference type="Pfam" id="PF00583"/>
    </source>
</evidence>
<proteinExistence type="inferred from homology"/>
<evidence type="ECO:0000256" key="3">
    <source>
        <dbReference type="ARBA" id="ARBA00023315"/>
    </source>
</evidence>